<dbReference type="EMBL" id="FNBW01000007">
    <property type="protein sequence ID" value="SDF83453.1"/>
    <property type="molecule type" value="Genomic_DNA"/>
</dbReference>
<dbReference type="GO" id="GO:0004601">
    <property type="term" value="F:peroxidase activity"/>
    <property type="evidence" value="ECO:0007669"/>
    <property type="project" value="UniProtKB-KW"/>
</dbReference>
<reference evidence="1 2" key="1">
    <citation type="submission" date="2016-10" db="EMBL/GenBank/DDBJ databases">
        <authorList>
            <person name="Varghese N."/>
            <person name="Submissions S."/>
        </authorList>
    </citation>
    <scope>NUCLEOTIDE SEQUENCE [LARGE SCALE GENOMIC DNA]</scope>
    <source>
        <strain evidence="1 2">DSM 18839</strain>
    </source>
</reference>
<dbReference type="Gene3D" id="3.30.2400.30">
    <property type="match status" value="1"/>
</dbReference>
<dbReference type="OrthoDB" id="2922at2"/>
<accession>A0A8G2BI14</accession>
<protein>
    <submittedName>
        <fullName evidence="1">Encapsulating protein for peroxidase</fullName>
    </submittedName>
</protein>
<dbReference type="RefSeq" id="WP_093150663.1">
    <property type="nucleotide sequence ID" value="NZ_FNBW01000007.1"/>
</dbReference>
<comment type="caution">
    <text evidence="1">The sequence shown here is derived from an EMBL/GenBank/DDBJ whole genome shotgun (WGS) entry which is preliminary data.</text>
</comment>
<evidence type="ECO:0000313" key="2">
    <source>
        <dbReference type="Proteomes" id="UP000198615"/>
    </source>
</evidence>
<name>A0A8G2BI14_9PROT</name>
<sequence>MNMVVSAGAPANITLNGAGSLRDLLVHVDANPMNFVADIRAFDRTLPEDAWKQIDQRIIQIASERLPLTSYLMGRGLIYPLTDFLGTPILQTQKASDMEDADISMEPTSRGALGRQTFSDVYLPIPIIHKPIDFSVRMLRAAAKAGQPIDLTTFLTVMRKVMERVEDVFVNGAASITVTVNSVQGSVSGLTSFSDRNTVDLTTNWDASGKTGAQILDDVQDTIDAARSDNMYGPFLLCVPKNYQRKLGDDYSTAYRGTIRQRLLELEEIENIMVVDQLADDNVVLLQLTEDTVQVIDGLRPAVIPLVQNELFVEPYLGMACMLPYLKSDKDGRCGIVHLRPAP</sequence>
<dbReference type="AlphaFoldDB" id="A0A8G2BI14"/>
<keyword evidence="2" id="KW-1185">Reference proteome</keyword>
<evidence type="ECO:0000313" key="1">
    <source>
        <dbReference type="EMBL" id="SDF83453.1"/>
    </source>
</evidence>
<keyword evidence="1" id="KW-0560">Oxidoreductase</keyword>
<keyword evidence="1" id="KW-0575">Peroxidase</keyword>
<proteinExistence type="predicted"/>
<dbReference type="InterPro" id="IPR046227">
    <property type="entry name" value="DUF6260"/>
</dbReference>
<organism evidence="1 2">
    <name type="scientific">Thalassobaculum litoreum DSM 18839</name>
    <dbReference type="NCBI Taxonomy" id="1123362"/>
    <lineage>
        <taxon>Bacteria</taxon>
        <taxon>Pseudomonadati</taxon>
        <taxon>Pseudomonadota</taxon>
        <taxon>Alphaproteobacteria</taxon>
        <taxon>Rhodospirillales</taxon>
        <taxon>Thalassobaculaceae</taxon>
        <taxon>Thalassobaculum</taxon>
    </lineage>
</organism>
<gene>
    <name evidence="1" type="ORF">SAMN05660686_02467</name>
</gene>
<dbReference type="Pfam" id="PF19774">
    <property type="entry name" value="DUF6260"/>
    <property type="match status" value="1"/>
</dbReference>
<dbReference type="Proteomes" id="UP000198615">
    <property type="component" value="Unassembled WGS sequence"/>
</dbReference>